<dbReference type="GO" id="GO:0003676">
    <property type="term" value="F:nucleic acid binding"/>
    <property type="evidence" value="ECO:0007669"/>
    <property type="project" value="InterPro"/>
</dbReference>
<organism evidence="2">
    <name type="scientific">viral metagenome</name>
    <dbReference type="NCBI Taxonomy" id="1070528"/>
    <lineage>
        <taxon>unclassified sequences</taxon>
        <taxon>metagenomes</taxon>
        <taxon>organismal metagenomes</taxon>
    </lineage>
</organism>
<reference evidence="2" key="1">
    <citation type="journal article" date="2020" name="Nature">
        <title>Giant virus diversity and host interactions through global metagenomics.</title>
        <authorList>
            <person name="Schulz F."/>
            <person name="Roux S."/>
            <person name="Paez-Espino D."/>
            <person name="Jungbluth S."/>
            <person name="Walsh D.A."/>
            <person name="Denef V.J."/>
            <person name="McMahon K.D."/>
            <person name="Konstantinidis K.T."/>
            <person name="Eloe-Fadrosh E.A."/>
            <person name="Kyrpides N.C."/>
            <person name="Woyke T."/>
        </authorList>
    </citation>
    <scope>NUCLEOTIDE SEQUENCE</scope>
    <source>
        <strain evidence="2">GVMAG-S-ERX556022-25</strain>
    </source>
</reference>
<sequence length="163" mass="18782">MSKIKKDKIPIEIKRAVWNKYNIYSSHKEITQCRTCDNLIMIPEALRSFYDVSYDIKPIYINGKIKTISGVAEFGHIISEKNGGMVNEDNLIVQCKLCNTRLGSKNIEKTHFAENCEMIDADDSANIEMGENYDRCQGYCSSGQICKNRTIFNRKYCHIHLEN</sequence>
<dbReference type="GO" id="GO:0004519">
    <property type="term" value="F:endonuclease activity"/>
    <property type="evidence" value="ECO:0007669"/>
    <property type="project" value="InterPro"/>
</dbReference>
<dbReference type="Pfam" id="PF01844">
    <property type="entry name" value="HNH"/>
    <property type="match status" value="1"/>
</dbReference>
<feature type="domain" description="HNH" evidence="1">
    <location>
        <begin position="73"/>
        <end position="104"/>
    </location>
</feature>
<dbReference type="InterPro" id="IPR002711">
    <property type="entry name" value="HNH"/>
</dbReference>
<dbReference type="EMBL" id="MN738808">
    <property type="protein sequence ID" value="QHS84438.1"/>
    <property type="molecule type" value="Genomic_DNA"/>
</dbReference>
<dbReference type="GO" id="GO:0008270">
    <property type="term" value="F:zinc ion binding"/>
    <property type="evidence" value="ECO:0007669"/>
    <property type="project" value="InterPro"/>
</dbReference>
<evidence type="ECO:0000259" key="1">
    <source>
        <dbReference type="Pfam" id="PF01844"/>
    </source>
</evidence>
<name>A0A6C0AXG0_9ZZZZ</name>
<evidence type="ECO:0000313" key="2">
    <source>
        <dbReference type="EMBL" id="QHS84438.1"/>
    </source>
</evidence>
<accession>A0A6C0AXG0</accession>
<protein>
    <recommendedName>
        <fullName evidence="1">HNH domain-containing protein</fullName>
    </recommendedName>
</protein>
<dbReference type="AlphaFoldDB" id="A0A6C0AXG0"/>
<dbReference type="Gene3D" id="1.10.30.50">
    <property type="match status" value="1"/>
</dbReference>
<proteinExistence type="predicted"/>